<dbReference type="Proteomes" id="UP000247569">
    <property type="component" value="Unassembled WGS sequence"/>
</dbReference>
<protein>
    <recommendedName>
        <fullName evidence="4">Ig-like domain-containing protein</fullName>
    </recommendedName>
</protein>
<dbReference type="EMBL" id="QJKF01000013">
    <property type="protein sequence ID" value="PXX58793.1"/>
    <property type="molecule type" value="Genomic_DNA"/>
</dbReference>
<dbReference type="AlphaFoldDB" id="A0A318JX64"/>
<feature type="signal peptide" evidence="1">
    <location>
        <begin position="1"/>
        <end position="43"/>
    </location>
</feature>
<evidence type="ECO:0000256" key="1">
    <source>
        <dbReference type="SAM" id="SignalP"/>
    </source>
</evidence>
<comment type="caution">
    <text evidence="2">The sequence shown here is derived from an EMBL/GenBank/DDBJ whole genome shotgun (WGS) entry which is preliminary data.</text>
</comment>
<keyword evidence="1" id="KW-0732">Signal</keyword>
<feature type="chain" id="PRO_5016267236" description="Ig-like domain-containing protein" evidence="1">
    <location>
        <begin position="44"/>
        <end position="147"/>
    </location>
</feature>
<evidence type="ECO:0000313" key="3">
    <source>
        <dbReference type="Proteomes" id="UP000247569"/>
    </source>
</evidence>
<organism evidence="2 3">
    <name type="scientific">Nocardia tenerifensis</name>
    <dbReference type="NCBI Taxonomy" id="228006"/>
    <lineage>
        <taxon>Bacteria</taxon>
        <taxon>Bacillati</taxon>
        <taxon>Actinomycetota</taxon>
        <taxon>Actinomycetes</taxon>
        <taxon>Mycobacteriales</taxon>
        <taxon>Nocardiaceae</taxon>
        <taxon>Nocardia</taxon>
    </lineage>
</organism>
<accession>A0A318JX64</accession>
<evidence type="ECO:0008006" key="4">
    <source>
        <dbReference type="Google" id="ProtNLM"/>
    </source>
</evidence>
<proteinExistence type="predicted"/>
<evidence type="ECO:0000313" key="2">
    <source>
        <dbReference type="EMBL" id="PXX58793.1"/>
    </source>
</evidence>
<reference evidence="2 3" key="1">
    <citation type="submission" date="2018-05" db="EMBL/GenBank/DDBJ databases">
        <title>Genomic Encyclopedia of Type Strains, Phase IV (KMG-IV): sequencing the most valuable type-strain genomes for metagenomic binning, comparative biology and taxonomic classification.</title>
        <authorList>
            <person name="Goeker M."/>
        </authorList>
    </citation>
    <scope>NUCLEOTIDE SEQUENCE [LARGE SCALE GENOMIC DNA]</scope>
    <source>
        <strain evidence="2 3">DSM 44704</strain>
    </source>
</reference>
<dbReference type="RefSeq" id="WP_146251300.1">
    <property type="nucleotide sequence ID" value="NZ_QJKF01000013.1"/>
</dbReference>
<sequence>MFRSTYRKFAVFAHFEPPAPRRTGLALVAAAAALTLAAPQAGAVVSGLSLPAPTGGGYAVGCAYVLTATVTYQPETVHFRDLTEERSLPSADSVDYKATSRWTPTVTGSHLLAAYSGTPRPSLTKYLTVEVTGTGIDTGTSCASLPR</sequence>
<name>A0A318JX64_9NOCA</name>
<keyword evidence="3" id="KW-1185">Reference proteome</keyword>
<gene>
    <name evidence="2" type="ORF">DFR70_113128</name>
</gene>